<dbReference type="VEuPathDB" id="FungiDB:VP01_1698g2"/>
<dbReference type="PANTHER" id="PTHR47807:SF1">
    <property type="entry name" value="PROTEIN TBF1"/>
    <property type="match status" value="1"/>
</dbReference>
<evidence type="ECO:0008006" key="4">
    <source>
        <dbReference type="Google" id="ProtNLM"/>
    </source>
</evidence>
<proteinExistence type="predicted"/>
<feature type="compositionally biased region" description="Basic residues" evidence="1">
    <location>
        <begin position="136"/>
        <end position="149"/>
    </location>
</feature>
<dbReference type="AlphaFoldDB" id="A0A0L6VGB5"/>
<gene>
    <name evidence="2" type="ORF">VP01_1698g2</name>
</gene>
<evidence type="ECO:0000313" key="2">
    <source>
        <dbReference type="EMBL" id="KNZ59597.1"/>
    </source>
</evidence>
<name>A0A0L6VGB5_9BASI</name>
<dbReference type="InterPro" id="IPR052833">
    <property type="entry name" value="Telomeric_DNA-bd_trans-reg"/>
</dbReference>
<comment type="caution">
    <text evidence="2">The sequence shown here is derived from an EMBL/GenBank/DDBJ whole genome shotgun (WGS) entry which is preliminary data.</text>
</comment>
<feature type="compositionally biased region" description="Low complexity" evidence="1">
    <location>
        <begin position="496"/>
        <end position="508"/>
    </location>
</feature>
<feature type="region of interest" description="Disordered" evidence="1">
    <location>
        <begin position="478"/>
        <end position="511"/>
    </location>
</feature>
<evidence type="ECO:0000256" key="1">
    <source>
        <dbReference type="SAM" id="MobiDB-lite"/>
    </source>
</evidence>
<dbReference type="EMBL" id="LAVV01006501">
    <property type="protein sequence ID" value="KNZ59597.1"/>
    <property type="molecule type" value="Genomic_DNA"/>
</dbReference>
<sequence>MCMVWRAACDSCGPMDDGIERVILTNEELLEATAAILNEQLSPNVSLSTHPDSETDFHSIRFCRNFLSPIHEPHFPVNHLQFNFNSLPNSAESNQPIDPRLKENNLTINHSILNPNLLEPISSDPRSNLASEALPKPRRSAKRRKTNLKTSHNKYLHAFDIPTCPAELTGINAPQPLSVNEINFPTNFPEQSQHRISEKPDSFTPSRESGWIHDDPTNQPIQQRPSSSISAILHTVHSTHEGSEAIQAESSVLLHSASSSCSPAEPNIHPLLQTINPSLPAPPLGSSIGQAGSHCIQIVRKTAEPKYVFVSPTLPTHPASYPAKSLIDVHGAGAGGGAATVLAAVAAQQSITTTEPAPQSDPIVIANMEEIQAGGFGNASAEPLPTSYNPDQFRSCNRIHWTQEEEDLLQVEVELNWERYDCMAQIMKRHGPNGSVSKAFADRTAVSLKDKAVNVRPGLCNARVHSSRLMAFFSPSRSLQDGTATAPKLVPREDAPSPASGPSNSGESQGTNCLEWLRWPTRILVLAPIATSPSIPLHPLAATEYPVPCQMFYYTLTLSDT</sequence>
<organism evidence="2 3">
    <name type="scientific">Puccinia sorghi</name>
    <dbReference type="NCBI Taxonomy" id="27349"/>
    <lineage>
        <taxon>Eukaryota</taxon>
        <taxon>Fungi</taxon>
        <taxon>Dikarya</taxon>
        <taxon>Basidiomycota</taxon>
        <taxon>Pucciniomycotina</taxon>
        <taxon>Pucciniomycetes</taxon>
        <taxon>Pucciniales</taxon>
        <taxon>Pucciniaceae</taxon>
        <taxon>Puccinia</taxon>
    </lineage>
</organism>
<evidence type="ECO:0000313" key="3">
    <source>
        <dbReference type="Proteomes" id="UP000037035"/>
    </source>
</evidence>
<protein>
    <recommendedName>
        <fullName evidence="4">Myb-like domain-containing protein</fullName>
    </recommendedName>
</protein>
<keyword evidence="3" id="KW-1185">Reference proteome</keyword>
<feature type="region of interest" description="Disordered" evidence="1">
    <location>
        <begin position="117"/>
        <end position="149"/>
    </location>
</feature>
<dbReference type="Proteomes" id="UP000037035">
    <property type="component" value="Unassembled WGS sequence"/>
</dbReference>
<reference evidence="2 3" key="1">
    <citation type="submission" date="2015-08" db="EMBL/GenBank/DDBJ databases">
        <title>Next Generation Sequencing and Analysis of the Genome of Puccinia sorghi L Schw, the Causal Agent of Maize Common Rust.</title>
        <authorList>
            <person name="Rochi L."/>
            <person name="Burguener G."/>
            <person name="Darino M."/>
            <person name="Turjanski A."/>
            <person name="Kreff E."/>
            <person name="Dieguez M.J."/>
            <person name="Sacco F."/>
        </authorList>
    </citation>
    <scope>NUCLEOTIDE SEQUENCE [LARGE SCALE GENOMIC DNA]</scope>
    <source>
        <strain evidence="2 3">RO10H11247</strain>
    </source>
</reference>
<accession>A0A0L6VGB5</accession>
<dbReference type="OrthoDB" id="2499479at2759"/>
<dbReference type="PANTHER" id="PTHR47807">
    <property type="entry name" value="PROTEIN TBF1"/>
    <property type="match status" value="1"/>
</dbReference>